<comment type="caution">
    <text evidence="1">The sequence shown here is derived from an EMBL/GenBank/DDBJ whole genome shotgun (WGS) entry which is preliminary data.</text>
</comment>
<protein>
    <submittedName>
        <fullName evidence="1">Uncharacterized protein</fullName>
    </submittedName>
</protein>
<name>A0A8K0TIK9_9PEZI</name>
<dbReference type="EMBL" id="JAGPXD010000004">
    <property type="protein sequence ID" value="KAH7359068.1"/>
    <property type="molecule type" value="Genomic_DNA"/>
</dbReference>
<accession>A0A8K0TIK9</accession>
<dbReference type="AlphaFoldDB" id="A0A8K0TIK9"/>
<dbReference type="OrthoDB" id="406152at2759"/>
<sequence>MCQIVLFTNIHCKCQWGEITLPCGPGMGFSTCGQLSSGIAQREPATYKSGYKLCPEHGWQGMYDRNMVRMVVEVKTGRKWGKGPSIQDAGCDIKCVVM</sequence>
<keyword evidence="2" id="KW-1185">Reference proteome</keyword>
<evidence type="ECO:0000313" key="2">
    <source>
        <dbReference type="Proteomes" id="UP000813385"/>
    </source>
</evidence>
<proteinExistence type="predicted"/>
<evidence type="ECO:0000313" key="1">
    <source>
        <dbReference type="EMBL" id="KAH7359068.1"/>
    </source>
</evidence>
<organism evidence="1 2">
    <name type="scientific">Plectosphaerella cucumerina</name>
    <dbReference type="NCBI Taxonomy" id="40658"/>
    <lineage>
        <taxon>Eukaryota</taxon>
        <taxon>Fungi</taxon>
        <taxon>Dikarya</taxon>
        <taxon>Ascomycota</taxon>
        <taxon>Pezizomycotina</taxon>
        <taxon>Sordariomycetes</taxon>
        <taxon>Hypocreomycetidae</taxon>
        <taxon>Glomerellales</taxon>
        <taxon>Plectosphaerellaceae</taxon>
        <taxon>Plectosphaerella</taxon>
    </lineage>
</organism>
<reference evidence="1" key="1">
    <citation type="journal article" date="2021" name="Nat. Commun.">
        <title>Genetic determinants of endophytism in the Arabidopsis root mycobiome.</title>
        <authorList>
            <person name="Mesny F."/>
            <person name="Miyauchi S."/>
            <person name="Thiergart T."/>
            <person name="Pickel B."/>
            <person name="Atanasova L."/>
            <person name="Karlsson M."/>
            <person name="Huettel B."/>
            <person name="Barry K.W."/>
            <person name="Haridas S."/>
            <person name="Chen C."/>
            <person name="Bauer D."/>
            <person name="Andreopoulos W."/>
            <person name="Pangilinan J."/>
            <person name="LaButti K."/>
            <person name="Riley R."/>
            <person name="Lipzen A."/>
            <person name="Clum A."/>
            <person name="Drula E."/>
            <person name="Henrissat B."/>
            <person name="Kohler A."/>
            <person name="Grigoriev I.V."/>
            <person name="Martin F.M."/>
            <person name="Hacquard S."/>
        </authorList>
    </citation>
    <scope>NUCLEOTIDE SEQUENCE</scope>
    <source>
        <strain evidence="1">MPI-CAGE-AT-0016</strain>
    </source>
</reference>
<gene>
    <name evidence="1" type="ORF">B0T11DRAFT_111635</name>
</gene>
<dbReference type="Proteomes" id="UP000813385">
    <property type="component" value="Unassembled WGS sequence"/>
</dbReference>